<keyword evidence="2" id="KW-1185">Reference proteome</keyword>
<gene>
    <name evidence="1" type="ORF">B1992_01875</name>
</gene>
<accession>A0A7V8GQG3</accession>
<dbReference type="AlphaFoldDB" id="A0A7V8GQG3"/>
<protein>
    <submittedName>
        <fullName evidence="1">Uncharacterized protein</fullName>
    </submittedName>
</protein>
<dbReference type="RefSeq" id="WP_246429064.1">
    <property type="nucleotide sequence ID" value="NZ_JACHGU010000003.1"/>
</dbReference>
<evidence type="ECO:0000313" key="2">
    <source>
        <dbReference type="Proteomes" id="UP000462066"/>
    </source>
</evidence>
<sequence length="167" mass="17902">MRHWLPMLLVLPLAHCSCQRQPEPAPEPAALHAETVDPAAAAAAEAARATAEAGRQAVATVHAYLGALPGTDRPRADAYWSGGGPGDPAGDAVLRGHMPGLRGMRIENDRPQALDRQSPPRAYEVPVRLRLDDDAGSLRLRGYYRLRARIDGGGWEITSASLQPAFD</sequence>
<organism evidence="1 2">
    <name type="scientific">Pseudoxanthomonas broegbernensis</name>
    <dbReference type="NCBI Taxonomy" id="83619"/>
    <lineage>
        <taxon>Bacteria</taxon>
        <taxon>Pseudomonadati</taxon>
        <taxon>Pseudomonadota</taxon>
        <taxon>Gammaproteobacteria</taxon>
        <taxon>Lysobacterales</taxon>
        <taxon>Lysobacteraceae</taxon>
        <taxon>Pseudoxanthomonas</taxon>
    </lineage>
</organism>
<comment type="caution">
    <text evidence="1">The sequence shown here is derived from an EMBL/GenBank/DDBJ whole genome shotgun (WGS) entry which is preliminary data.</text>
</comment>
<dbReference type="EMBL" id="MWIP01000001">
    <property type="protein sequence ID" value="KAF1688186.1"/>
    <property type="molecule type" value="Genomic_DNA"/>
</dbReference>
<evidence type="ECO:0000313" key="1">
    <source>
        <dbReference type="EMBL" id="KAF1688186.1"/>
    </source>
</evidence>
<proteinExistence type="predicted"/>
<dbReference type="Proteomes" id="UP000462066">
    <property type="component" value="Unassembled WGS sequence"/>
</dbReference>
<reference evidence="1 2" key="1">
    <citation type="submission" date="2017-10" db="EMBL/GenBank/DDBJ databases">
        <title>Whole genome sequencing of Pseudoxanthomonas broegbernensis DSM 12573(T).</title>
        <authorList>
            <person name="Kumar S."/>
            <person name="Bansal K."/>
            <person name="Kaur A."/>
            <person name="Patil P."/>
            <person name="Sharma S."/>
            <person name="Patil P.B."/>
        </authorList>
    </citation>
    <scope>NUCLEOTIDE SEQUENCE [LARGE SCALE GENOMIC DNA]</scope>
    <source>
        <strain evidence="1 2">DSM 12573</strain>
    </source>
</reference>
<name>A0A7V8GQG3_9GAMM</name>